<evidence type="ECO:0000313" key="6">
    <source>
        <dbReference type="Proteomes" id="UP000192223"/>
    </source>
</evidence>
<feature type="domain" description="FYVE-type" evidence="5">
    <location>
        <begin position="640"/>
        <end position="699"/>
    </location>
</feature>
<dbReference type="OrthoDB" id="68108at2759"/>
<dbReference type="PROSITE" id="PS50178">
    <property type="entry name" value="ZF_FYVE"/>
    <property type="match status" value="2"/>
</dbReference>
<dbReference type="GO" id="GO:0005545">
    <property type="term" value="F:1-phosphatidylinositol binding"/>
    <property type="evidence" value="ECO:0007669"/>
    <property type="project" value="TreeGrafter"/>
</dbReference>
<accession>A0A1W4XMY3</accession>
<dbReference type="InParanoid" id="A0A1W4XMY3"/>
<keyword evidence="6" id="KW-1185">Reference proteome</keyword>
<protein>
    <submittedName>
        <fullName evidence="7">Zinc finger FYVE domain-containing protein 1 isoform X1</fullName>
    </submittedName>
</protein>
<keyword evidence="1" id="KW-0479">Metal-binding</keyword>
<dbReference type="GO" id="GO:0005811">
    <property type="term" value="C:lipid droplet"/>
    <property type="evidence" value="ECO:0007669"/>
    <property type="project" value="TreeGrafter"/>
</dbReference>
<proteinExistence type="predicted"/>
<dbReference type="RefSeq" id="XP_018333745.1">
    <property type="nucleotide sequence ID" value="XM_018478243.2"/>
</dbReference>
<dbReference type="GO" id="GO:0032266">
    <property type="term" value="F:phosphatidylinositol-3-phosphate binding"/>
    <property type="evidence" value="ECO:0007669"/>
    <property type="project" value="TreeGrafter"/>
</dbReference>
<keyword evidence="2 4" id="KW-0863">Zinc-finger</keyword>
<evidence type="ECO:0000256" key="2">
    <source>
        <dbReference type="ARBA" id="ARBA00022771"/>
    </source>
</evidence>
<dbReference type="PANTHER" id="PTHR46624">
    <property type="entry name" value="AGAP002036-PA"/>
    <property type="match status" value="1"/>
</dbReference>
<dbReference type="Gene3D" id="3.30.40.10">
    <property type="entry name" value="Zinc/RING finger domain, C3HC4 (zinc finger)"/>
    <property type="match status" value="2"/>
</dbReference>
<dbReference type="InterPro" id="IPR027417">
    <property type="entry name" value="P-loop_NTPase"/>
</dbReference>
<dbReference type="Pfam" id="PF01363">
    <property type="entry name" value="FYVE"/>
    <property type="match status" value="2"/>
</dbReference>
<evidence type="ECO:0000259" key="5">
    <source>
        <dbReference type="PROSITE" id="PS50178"/>
    </source>
</evidence>
<dbReference type="GO" id="GO:0005547">
    <property type="term" value="F:phosphatidylinositol-3,4,5-trisphosphate binding"/>
    <property type="evidence" value="ECO:0007669"/>
    <property type="project" value="TreeGrafter"/>
</dbReference>
<dbReference type="GO" id="GO:0140042">
    <property type="term" value="P:lipid droplet formation"/>
    <property type="evidence" value="ECO:0007669"/>
    <property type="project" value="TreeGrafter"/>
</dbReference>
<dbReference type="SUPFAM" id="SSF57903">
    <property type="entry name" value="FYVE/PHD zinc finger"/>
    <property type="match status" value="2"/>
</dbReference>
<dbReference type="GO" id="GO:0003924">
    <property type="term" value="F:GTPase activity"/>
    <property type="evidence" value="ECO:0007669"/>
    <property type="project" value="InterPro"/>
</dbReference>
<dbReference type="GO" id="GO:0043325">
    <property type="term" value="F:phosphatidylinositol-3,4-bisphosphate binding"/>
    <property type="evidence" value="ECO:0007669"/>
    <property type="project" value="TreeGrafter"/>
</dbReference>
<dbReference type="KEGG" id="apln:108742892"/>
<dbReference type="GeneID" id="108742892"/>
<dbReference type="GO" id="GO:0008270">
    <property type="term" value="F:zinc ion binding"/>
    <property type="evidence" value="ECO:0007669"/>
    <property type="project" value="UniProtKB-KW"/>
</dbReference>
<dbReference type="Gene3D" id="3.40.50.300">
    <property type="entry name" value="P-loop containing nucleotide triphosphate hydrolases"/>
    <property type="match status" value="1"/>
</dbReference>
<dbReference type="InterPro" id="IPR011011">
    <property type="entry name" value="Znf_FYVE_PHD"/>
</dbReference>
<dbReference type="SMART" id="SM00064">
    <property type="entry name" value="FYVE"/>
    <property type="match status" value="2"/>
</dbReference>
<dbReference type="AlphaFoldDB" id="A0A1W4XMY3"/>
<dbReference type="STRING" id="224129.A0A1W4XMY3"/>
<dbReference type="PANTHER" id="PTHR46624:SF4">
    <property type="entry name" value="FYVE-TYPE DOMAIN-CONTAINING PROTEIN"/>
    <property type="match status" value="1"/>
</dbReference>
<dbReference type="SUPFAM" id="SSF52540">
    <property type="entry name" value="P-loop containing nucleoside triphosphate hydrolases"/>
    <property type="match status" value="1"/>
</dbReference>
<reference evidence="7" key="1">
    <citation type="submission" date="2025-08" db="UniProtKB">
        <authorList>
            <consortium name="RefSeq"/>
        </authorList>
    </citation>
    <scope>IDENTIFICATION</scope>
    <source>
        <tissue evidence="7">Entire body</tissue>
    </source>
</reference>
<evidence type="ECO:0000256" key="1">
    <source>
        <dbReference type="ARBA" id="ARBA00022723"/>
    </source>
</evidence>
<dbReference type="InterPro" id="IPR017455">
    <property type="entry name" value="Znf_FYVE-rel"/>
</dbReference>
<dbReference type="InterPro" id="IPR013083">
    <property type="entry name" value="Znf_RING/FYVE/PHD"/>
</dbReference>
<dbReference type="GO" id="GO:0005525">
    <property type="term" value="F:GTP binding"/>
    <property type="evidence" value="ECO:0007669"/>
    <property type="project" value="InterPro"/>
</dbReference>
<evidence type="ECO:0000256" key="3">
    <source>
        <dbReference type="ARBA" id="ARBA00022833"/>
    </source>
</evidence>
<sequence length="699" mass="79181">MLNHLKILKSPTMDNTLAKTALQQHIQKQNPCIMEPLDSLIMDNASGDSLLLKKTIASMKTENENRLESLNISIEDELNDSLSFKLLDENEQLKVANSEQFIKKLRIPATFKKVKVVSIFGNTGEGKSHTLNETFFNSERIFRVSPEQSSCTLGVWAAFDPELSIICLDTEGLLGVSKKEDQRTRLLLKVLAVSDVVIYRTRAERLQRDMYTFLGGASKAFKDHFQKALQSVWKKADVESPPHSLGPSVIIFHETRHTNTLQCIPSVSESPEDILRSRFADLNLPIDAFSSLKYIGVQTKEGPTSFKEIKNAVQMELENTTVRSARPPKIIYHTLKGLNQKFRSQLPNNTPQLHLDQYFTCPEICQSCSTRCTLSMGHKEEREGHYSPSGCRFQHQFQNCVYLCKRCYQNGMRVTVKPSYQSITENSWTSFLTYVWSGYIIECRNCGEIYRSRQHWFGNKDPQEGAVIAEIIHMWPGERNFILSPNSAQRILDGISVLSEVVKSVGSQPTKAVSSWMANQVAPSYWRPNEEITHCHKCKTPFQQNAAKHHCRSCGEGFCEGCSSKLQPVPSRGWYTDVRVCDDCYQETPPSLSHCVDESEIRARKYGEAVVNSITAVASVLDIPKGIIKDTARPSYWMPDNECDKCCCCENPFGPIFPLHHCRECGKGVCDDCSNTRKPVPYRGWNTPVRVCDNCIKQK</sequence>
<organism evidence="6 7">
    <name type="scientific">Agrilus planipennis</name>
    <name type="common">Emerald ash borer</name>
    <name type="synonym">Agrilus marcopoli</name>
    <dbReference type="NCBI Taxonomy" id="224129"/>
    <lineage>
        <taxon>Eukaryota</taxon>
        <taxon>Metazoa</taxon>
        <taxon>Ecdysozoa</taxon>
        <taxon>Arthropoda</taxon>
        <taxon>Hexapoda</taxon>
        <taxon>Insecta</taxon>
        <taxon>Pterygota</taxon>
        <taxon>Neoptera</taxon>
        <taxon>Endopterygota</taxon>
        <taxon>Coleoptera</taxon>
        <taxon>Polyphaga</taxon>
        <taxon>Elateriformia</taxon>
        <taxon>Buprestoidea</taxon>
        <taxon>Buprestidae</taxon>
        <taxon>Agrilinae</taxon>
        <taxon>Agrilus</taxon>
    </lineage>
</organism>
<feature type="domain" description="FYVE-type" evidence="5">
    <location>
        <begin position="529"/>
        <end position="589"/>
    </location>
</feature>
<dbReference type="InterPro" id="IPR015894">
    <property type="entry name" value="Guanylate-bd_N"/>
</dbReference>
<dbReference type="Proteomes" id="UP000192223">
    <property type="component" value="Unplaced"/>
</dbReference>
<evidence type="ECO:0000256" key="4">
    <source>
        <dbReference type="PROSITE-ProRule" id="PRU00091"/>
    </source>
</evidence>
<evidence type="ECO:0000313" key="7">
    <source>
        <dbReference type="RefSeq" id="XP_018333745.1"/>
    </source>
</evidence>
<gene>
    <name evidence="7" type="primary">LOC108742892</name>
</gene>
<dbReference type="InterPro" id="IPR000306">
    <property type="entry name" value="Znf_FYVE"/>
</dbReference>
<keyword evidence="3" id="KW-0862">Zinc</keyword>
<dbReference type="CDD" id="cd15734">
    <property type="entry name" value="FYVE_ZFYV1"/>
    <property type="match status" value="2"/>
</dbReference>
<dbReference type="Pfam" id="PF02263">
    <property type="entry name" value="GBP"/>
    <property type="match status" value="1"/>
</dbReference>
<name>A0A1W4XMY3_AGRPL</name>
<dbReference type="InterPro" id="IPR042427">
    <property type="entry name" value="ZFYV1"/>
</dbReference>